<sequence>MDTDNDDDDDDAAVLDDIETDAEAEAEMWGFASSRKWDPFRFVFKGKDTSVGWVIIIIRWSGSPSFAYRRIQYTRSEVLEIMKQYAMSRWLQYQTAHPGDKRGAIVHAGSAIQTRYMPNLRDIPLEQRDDDAPDQDDATNARATIVRLLARCPIDGCGDPCLSHEIRGDSFKRCEYGFRKLAGHVTRHLDVKAIQVKRSWRCPEGGCTTKFKKKPRQIDFEKHYTGKHLSEKLRQMDLTLRITHENCVACGDVDQVTWTPNDFGKFAQHLKGDMARGYPCQYCSAGGGASTMYPQASIRDLHVTWDHTEDAAPEGFFRCTHLLYPSRTWAEMGAIEQNKAIGGSKICAWSVCKTAAFTNANAIRTHYDAVHSDDTWPGILRCGLLFDSEEAVAVRVREDHAHEDPATKHDKAMLRNATRFTAAITEDMKIAGSAGVTLVSTGPDGLTCNPHRMRAWTEAIGIPYQLIILQENTVQLATQFLSQTDKDECWGYYNSQTLVESIDNPDNTPAEYQDLLREGNLRGQRHHLRIIARSALLCYLRFNTRIDEQVTQQNAVDKLKNKDAARKT</sequence>
<dbReference type="Proteomes" id="UP000799764">
    <property type="component" value="Unassembled WGS sequence"/>
</dbReference>
<organism evidence="1 2">
    <name type="scientific">Karstenula rhodostoma CBS 690.94</name>
    <dbReference type="NCBI Taxonomy" id="1392251"/>
    <lineage>
        <taxon>Eukaryota</taxon>
        <taxon>Fungi</taxon>
        <taxon>Dikarya</taxon>
        <taxon>Ascomycota</taxon>
        <taxon>Pezizomycotina</taxon>
        <taxon>Dothideomycetes</taxon>
        <taxon>Pleosporomycetidae</taxon>
        <taxon>Pleosporales</taxon>
        <taxon>Massarineae</taxon>
        <taxon>Didymosphaeriaceae</taxon>
        <taxon>Karstenula</taxon>
    </lineage>
</organism>
<evidence type="ECO:0000313" key="1">
    <source>
        <dbReference type="EMBL" id="KAF2439521.1"/>
    </source>
</evidence>
<dbReference type="AlphaFoldDB" id="A0A9P4U779"/>
<proteinExistence type="predicted"/>
<gene>
    <name evidence="1" type="ORF">P171DRAFT_490216</name>
</gene>
<evidence type="ECO:0000313" key="2">
    <source>
        <dbReference type="Proteomes" id="UP000799764"/>
    </source>
</evidence>
<comment type="caution">
    <text evidence="1">The sequence shown here is derived from an EMBL/GenBank/DDBJ whole genome shotgun (WGS) entry which is preliminary data.</text>
</comment>
<name>A0A9P4U779_9PLEO</name>
<protein>
    <submittedName>
        <fullName evidence="1">Uncharacterized protein</fullName>
    </submittedName>
</protein>
<reference evidence="1" key="1">
    <citation type="journal article" date="2020" name="Stud. Mycol.">
        <title>101 Dothideomycetes genomes: a test case for predicting lifestyles and emergence of pathogens.</title>
        <authorList>
            <person name="Haridas S."/>
            <person name="Albert R."/>
            <person name="Binder M."/>
            <person name="Bloem J."/>
            <person name="Labutti K."/>
            <person name="Salamov A."/>
            <person name="Andreopoulos B."/>
            <person name="Baker S."/>
            <person name="Barry K."/>
            <person name="Bills G."/>
            <person name="Bluhm B."/>
            <person name="Cannon C."/>
            <person name="Castanera R."/>
            <person name="Culley D."/>
            <person name="Daum C."/>
            <person name="Ezra D."/>
            <person name="Gonzalez J."/>
            <person name="Henrissat B."/>
            <person name="Kuo A."/>
            <person name="Liang C."/>
            <person name="Lipzen A."/>
            <person name="Lutzoni F."/>
            <person name="Magnuson J."/>
            <person name="Mondo S."/>
            <person name="Nolan M."/>
            <person name="Ohm R."/>
            <person name="Pangilinan J."/>
            <person name="Park H.-J."/>
            <person name="Ramirez L."/>
            <person name="Alfaro M."/>
            <person name="Sun H."/>
            <person name="Tritt A."/>
            <person name="Yoshinaga Y."/>
            <person name="Zwiers L.-H."/>
            <person name="Turgeon B."/>
            <person name="Goodwin S."/>
            <person name="Spatafora J."/>
            <person name="Crous P."/>
            <person name="Grigoriev I."/>
        </authorList>
    </citation>
    <scope>NUCLEOTIDE SEQUENCE</scope>
    <source>
        <strain evidence="1">CBS 690.94</strain>
    </source>
</reference>
<keyword evidence="2" id="KW-1185">Reference proteome</keyword>
<dbReference type="EMBL" id="MU001509">
    <property type="protein sequence ID" value="KAF2439521.1"/>
    <property type="molecule type" value="Genomic_DNA"/>
</dbReference>
<accession>A0A9P4U779</accession>